<keyword evidence="6" id="KW-1185">Reference proteome</keyword>
<dbReference type="OrthoDB" id="4062651at2759"/>
<feature type="region of interest" description="Disordered" evidence="2">
    <location>
        <begin position="334"/>
        <end position="358"/>
    </location>
</feature>
<dbReference type="InterPro" id="IPR011009">
    <property type="entry name" value="Kinase-like_dom_sf"/>
</dbReference>
<feature type="domain" description="Protein kinase" evidence="4">
    <location>
        <begin position="421"/>
        <end position="680"/>
    </location>
</feature>
<dbReference type="AlphaFoldDB" id="A0A7I8XKC5"/>
<dbReference type="InterPro" id="IPR050235">
    <property type="entry name" value="CK1_Ser-Thr_kinase"/>
</dbReference>
<dbReference type="EMBL" id="CAJFDI010000005">
    <property type="protein sequence ID" value="CAD5230388.1"/>
    <property type="molecule type" value="Genomic_DNA"/>
</dbReference>
<dbReference type="Proteomes" id="UP000582659">
    <property type="component" value="Unassembled WGS sequence"/>
</dbReference>
<keyword evidence="1" id="KW-0547">Nucleotide-binding</keyword>
<evidence type="ECO:0000256" key="3">
    <source>
        <dbReference type="SAM" id="Phobius"/>
    </source>
</evidence>
<dbReference type="EMBL" id="CAJFCV020000005">
    <property type="protein sequence ID" value="CAG9121305.1"/>
    <property type="molecule type" value="Genomic_DNA"/>
</dbReference>
<dbReference type="Proteomes" id="UP000659654">
    <property type="component" value="Unassembled WGS sequence"/>
</dbReference>
<dbReference type="PROSITE" id="PS00107">
    <property type="entry name" value="PROTEIN_KINASE_ATP"/>
    <property type="match status" value="1"/>
</dbReference>
<comment type="caution">
    <text evidence="5">The sequence shown here is derived from an EMBL/GenBank/DDBJ whole genome shotgun (WGS) entry which is preliminary data.</text>
</comment>
<protein>
    <submittedName>
        <fullName evidence="5">(pine wood nematode) hypothetical protein</fullName>
    </submittedName>
</protein>
<dbReference type="PROSITE" id="PS50011">
    <property type="entry name" value="PROTEIN_KINASE_DOM"/>
    <property type="match status" value="1"/>
</dbReference>
<evidence type="ECO:0000313" key="6">
    <source>
        <dbReference type="Proteomes" id="UP000659654"/>
    </source>
</evidence>
<feature type="transmembrane region" description="Helical" evidence="3">
    <location>
        <begin position="259"/>
        <end position="284"/>
    </location>
</feature>
<dbReference type="Pfam" id="PF00069">
    <property type="entry name" value="Pkinase"/>
    <property type="match status" value="1"/>
</dbReference>
<keyword evidence="1" id="KW-0067">ATP-binding</keyword>
<evidence type="ECO:0000313" key="5">
    <source>
        <dbReference type="EMBL" id="CAD5230388.1"/>
    </source>
</evidence>
<keyword evidence="3" id="KW-0812">Transmembrane</keyword>
<evidence type="ECO:0000256" key="2">
    <source>
        <dbReference type="SAM" id="MobiDB-lite"/>
    </source>
</evidence>
<reference evidence="5" key="1">
    <citation type="submission" date="2020-09" db="EMBL/GenBank/DDBJ databases">
        <authorList>
            <person name="Kikuchi T."/>
        </authorList>
    </citation>
    <scope>NUCLEOTIDE SEQUENCE</scope>
    <source>
        <strain evidence="5">Ka4C1</strain>
    </source>
</reference>
<dbReference type="InterPro" id="IPR017441">
    <property type="entry name" value="Protein_kinase_ATP_BS"/>
</dbReference>
<evidence type="ECO:0000256" key="1">
    <source>
        <dbReference type="PROSITE-ProRule" id="PRU10141"/>
    </source>
</evidence>
<dbReference type="SMR" id="A0A7I8XKC5"/>
<organism evidence="5 6">
    <name type="scientific">Bursaphelenchus xylophilus</name>
    <name type="common">Pinewood nematode worm</name>
    <name type="synonym">Aphelenchoides xylophilus</name>
    <dbReference type="NCBI Taxonomy" id="6326"/>
    <lineage>
        <taxon>Eukaryota</taxon>
        <taxon>Metazoa</taxon>
        <taxon>Ecdysozoa</taxon>
        <taxon>Nematoda</taxon>
        <taxon>Chromadorea</taxon>
        <taxon>Rhabditida</taxon>
        <taxon>Tylenchina</taxon>
        <taxon>Tylenchomorpha</taxon>
        <taxon>Aphelenchoidea</taxon>
        <taxon>Aphelenchoididae</taxon>
        <taxon>Bursaphelenchus</taxon>
    </lineage>
</organism>
<evidence type="ECO:0000259" key="4">
    <source>
        <dbReference type="PROSITE" id="PS50011"/>
    </source>
</evidence>
<keyword evidence="3" id="KW-1133">Transmembrane helix</keyword>
<dbReference type="SUPFAM" id="SSF56112">
    <property type="entry name" value="Protein kinase-like (PK-like)"/>
    <property type="match status" value="1"/>
</dbReference>
<dbReference type="PANTHER" id="PTHR11909">
    <property type="entry name" value="CASEIN KINASE-RELATED"/>
    <property type="match status" value="1"/>
</dbReference>
<sequence>MDLGKVATIIQALNACEVLFGDVKPNRFEVKSFKMTEGQIELFATKDNAASFETVPINYTGPAFKEIQLQMSIQGNKTIVGGQVVNGILNCAVIGDDKELIQVANCNNDYCAYLFEDAVYVIFNSPSMHSQVYKGPGQLDMEKKQPNISCAHRFGVDDVKRAFYFKKNGTCMHEFFDGFKNPWSPAECDSFVPITLEPDTPTQFYHLRHLMIVTGCQMPRLITENMIDNTFIQFTFIDPTVTTTISTSTTIDEAAEMRLLALVAGCVGGGTLLVLVATLIAVFLKCLGINICCCKKKKKVAPKKAPPVPVRRPPQPYDLYPEYSMDEKTKSIKAEPKVEKKVAKKPRKKKVKPEEKPKVVQGIDSKEVDCAQDSMGNVDENLKSMNPLDHMPIDDLENVKLVNDPEFDGKVPEVLENVRTYVYVRKLGQGGFGAVYKYRVGHIGDEFVAIKFVKASNVEELRYAKKEFMQARQIERLLGDQDTLIVTILGIGRNVSAMYMVMPFYYRTLTFLMYEDEPLQLQKKLIIAYHLLRPILQLQKVKYAHLDLKPDNYMQRSPYSNACILCDFGLARRFGCKRGGAEGSADYMSVASHTHQRVTLLDDMQSWLITLIAIFRQDLPWRLEGNPRINSKGEESETGLHTDQADYRDKLFLKNLYFESVGRSSVQDTVICDLAEMIWFKDRRDMISMKQVLAYMDKLPEKYNFKYTDYWFDERVKYKDVKLSQADDVTQKSSGESKPSK</sequence>
<name>A0A7I8XKC5_BURXY</name>
<accession>A0A7I8XKC5</accession>
<dbReference type="SMART" id="SM00220">
    <property type="entry name" value="S_TKc"/>
    <property type="match status" value="1"/>
</dbReference>
<dbReference type="GO" id="GO:0004672">
    <property type="term" value="F:protein kinase activity"/>
    <property type="evidence" value="ECO:0007669"/>
    <property type="project" value="InterPro"/>
</dbReference>
<dbReference type="Gene3D" id="1.10.510.10">
    <property type="entry name" value="Transferase(Phosphotransferase) domain 1"/>
    <property type="match status" value="1"/>
</dbReference>
<proteinExistence type="predicted"/>
<feature type="compositionally biased region" description="Basic residues" evidence="2">
    <location>
        <begin position="342"/>
        <end position="351"/>
    </location>
</feature>
<feature type="binding site" evidence="1">
    <location>
        <position position="451"/>
    </location>
    <ligand>
        <name>ATP</name>
        <dbReference type="ChEBI" id="CHEBI:30616"/>
    </ligand>
</feature>
<keyword evidence="3" id="KW-0472">Membrane</keyword>
<dbReference type="GO" id="GO:0005524">
    <property type="term" value="F:ATP binding"/>
    <property type="evidence" value="ECO:0007669"/>
    <property type="project" value="UniProtKB-UniRule"/>
</dbReference>
<dbReference type="InterPro" id="IPR000719">
    <property type="entry name" value="Prot_kinase_dom"/>
</dbReference>
<gene>
    <name evidence="5" type="ORF">BXYJ_LOCUS10962</name>
</gene>